<proteinExistence type="predicted"/>
<keyword evidence="11" id="KW-1185">Reference proteome</keyword>
<protein>
    <submittedName>
        <fullName evidence="10">1-acyl-sn-glycerol-3-phosphate acyltransferase</fullName>
    </submittedName>
</protein>
<keyword evidence="2 10" id="KW-0808">Transferase</keyword>
<keyword evidence="7 10" id="KW-0012">Acyltransferase</keyword>
<evidence type="ECO:0000256" key="7">
    <source>
        <dbReference type="ARBA" id="ARBA00023315"/>
    </source>
</evidence>
<dbReference type="GO" id="GO:0016746">
    <property type="term" value="F:acyltransferase activity"/>
    <property type="evidence" value="ECO:0007669"/>
    <property type="project" value="UniProtKB-KW"/>
</dbReference>
<dbReference type="PANTHER" id="PTHR23063">
    <property type="entry name" value="PHOSPHOLIPID ACYLTRANSFERASE"/>
    <property type="match status" value="1"/>
</dbReference>
<evidence type="ECO:0000313" key="11">
    <source>
        <dbReference type="Proteomes" id="UP000199758"/>
    </source>
</evidence>
<name>A0A1M5NW20_9GAMM</name>
<evidence type="ECO:0000256" key="8">
    <source>
        <dbReference type="SAM" id="Phobius"/>
    </source>
</evidence>
<reference evidence="10 11" key="1">
    <citation type="submission" date="2016-11" db="EMBL/GenBank/DDBJ databases">
        <authorList>
            <person name="Jaros S."/>
            <person name="Januszkiewicz K."/>
            <person name="Wedrychowicz H."/>
        </authorList>
    </citation>
    <scope>NUCLEOTIDE SEQUENCE [LARGE SCALE GENOMIC DNA]</scope>
    <source>
        <strain evidence="10 11">CGMCC 1.7049</strain>
    </source>
</reference>
<dbReference type="GO" id="GO:0006629">
    <property type="term" value="P:lipid metabolic process"/>
    <property type="evidence" value="ECO:0007669"/>
    <property type="project" value="UniProtKB-KW"/>
</dbReference>
<evidence type="ECO:0000256" key="3">
    <source>
        <dbReference type="ARBA" id="ARBA00022692"/>
    </source>
</evidence>
<keyword evidence="4 8" id="KW-1133">Transmembrane helix</keyword>
<comment type="subcellular location">
    <subcellularLocation>
        <location evidence="1">Membrane</location>
    </subcellularLocation>
</comment>
<dbReference type="RefSeq" id="WP_084083296.1">
    <property type="nucleotide sequence ID" value="NZ_FQWZ01000004.1"/>
</dbReference>
<dbReference type="GO" id="GO:0016020">
    <property type="term" value="C:membrane"/>
    <property type="evidence" value="ECO:0007669"/>
    <property type="project" value="UniProtKB-SubCell"/>
</dbReference>
<dbReference type="InterPro" id="IPR002123">
    <property type="entry name" value="Plipid/glycerol_acylTrfase"/>
</dbReference>
<keyword evidence="5" id="KW-0443">Lipid metabolism</keyword>
<evidence type="ECO:0000256" key="2">
    <source>
        <dbReference type="ARBA" id="ARBA00022679"/>
    </source>
</evidence>
<dbReference type="EMBL" id="FQWZ01000004">
    <property type="protein sequence ID" value="SHG93702.1"/>
    <property type="molecule type" value="Genomic_DNA"/>
</dbReference>
<dbReference type="SMART" id="SM00563">
    <property type="entry name" value="PlsC"/>
    <property type="match status" value="1"/>
</dbReference>
<keyword evidence="3 8" id="KW-0812">Transmembrane</keyword>
<evidence type="ECO:0000256" key="4">
    <source>
        <dbReference type="ARBA" id="ARBA00022989"/>
    </source>
</evidence>
<dbReference type="Pfam" id="PF01553">
    <property type="entry name" value="Acyltransferase"/>
    <property type="match status" value="1"/>
</dbReference>
<dbReference type="STRING" id="490188.SAMN04488068_1891"/>
<sequence length="261" mass="28432">MLATAGRFAYRSVWLTAHLLLGLILVVMLLLPFTGRVRPELLTQWWNQRLFGIFGLRIRIIGAPVTGGHVTVANHVSWLDISLIAACEPTRFVSKAEVRHWPIIGQLATAAGTFYLRRGRGGTRPLLEHLTPFLQRGGSVTIFPEGTTTSGESVLPFHARLFAAAVDAQLPVQPVAIRYGRTADGRNIAPYVGDDTLLWHILAMLRNPGLDVEVQYLPPIEPGTQDRNALASLARDAIVAVLQPLPPTPQPASNQPARAAA</sequence>
<evidence type="ECO:0000256" key="5">
    <source>
        <dbReference type="ARBA" id="ARBA00023098"/>
    </source>
</evidence>
<dbReference type="CDD" id="cd07989">
    <property type="entry name" value="LPLAT_AGPAT-like"/>
    <property type="match status" value="1"/>
</dbReference>
<organism evidence="10 11">
    <name type="scientific">Hydrocarboniphaga daqingensis</name>
    <dbReference type="NCBI Taxonomy" id="490188"/>
    <lineage>
        <taxon>Bacteria</taxon>
        <taxon>Pseudomonadati</taxon>
        <taxon>Pseudomonadota</taxon>
        <taxon>Gammaproteobacteria</taxon>
        <taxon>Nevskiales</taxon>
        <taxon>Nevskiaceae</taxon>
        <taxon>Hydrocarboniphaga</taxon>
    </lineage>
</organism>
<dbReference type="SUPFAM" id="SSF69593">
    <property type="entry name" value="Glycerol-3-phosphate (1)-acyltransferase"/>
    <property type="match status" value="1"/>
</dbReference>
<evidence type="ECO:0000313" key="10">
    <source>
        <dbReference type="EMBL" id="SHG93702.1"/>
    </source>
</evidence>
<gene>
    <name evidence="10" type="ORF">SAMN04488068_1891</name>
</gene>
<dbReference type="PANTHER" id="PTHR23063:SF52">
    <property type="entry name" value="LYSOPHOSPHATIDYLCHOLINE ACYLTRANSFERASE"/>
    <property type="match status" value="1"/>
</dbReference>
<evidence type="ECO:0000256" key="6">
    <source>
        <dbReference type="ARBA" id="ARBA00023136"/>
    </source>
</evidence>
<evidence type="ECO:0000259" key="9">
    <source>
        <dbReference type="SMART" id="SM00563"/>
    </source>
</evidence>
<feature type="transmembrane region" description="Helical" evidence="8">
    <location>
        <begin position="12"/>
        <end position="31"/>
    </location>
</feature>
<keyword evidence="6 8" id="KW-0472">Membrane</keyword>
<feature type="domain" description="Phospholipid/glycerol acyltransferase" evidence="9">
    <location>
        <begin position="69"/>
        <end position="180"/>
    </location>
</feature>
<dbReference type="AlphaFoldDB" id="A0A1M5NW20"/>
<accession>A0A1M5NW20</accession>
<evidence type="ECO:0000256" key="1">
    <source>
        <dbReference type="ARBA" id="ARBA00004370"/>
    </source>
</evidence>
<dbReference type="Proteomes" id="UP000199758">
    <property type="component" value="Unassembled WGS sequence"/>
</dbReference>
<dbReference type="OrthoDB" id="9806880at2"/>